<dbReference type="STRING" id="1834191.A5886_001842"/>
<accession>A0A242A825</accession>
<organism evidence="1 2">
    <name type="scientific">Candidatus Enterococcus testudinis</name>
    <dbReference type="NCBI Taxonomy" id="1834191"/>
    <lineage>
        <taxon>Bacteria</taxon>
        <taxon>Bacillati</taxon>
        <taxon>Bacillota</taxon>
        <taxon>Bacilli</taxon>
        <taxon>Lactobacillales</taxon>
        <taxon>Enterococcaceae</taxon>
        <taxon>Enterococcus</taxon>
    </lineage>
</organism>
<dbReference type="RefSeq" id="WP_086274753.1">
    <property type="nucleotide sequence ID" value="NZ_NGKU01000001.1"/>
</dbReference>
<protein>
    <submittedName>
        <fullName evidence="1">Uncharacterized protein</fullName>
    </submittedName>
</protein>
<sequence length="60" mass="6707">MAKDKIIIHGTPSIKAQEKALSIIVQSISRQLGVPLTATYRKMTPDEMEALKNRVQSEIK</sequence>
<keyword evidence="2" id="KW-1185">Reference proteome</keyword>
<dbReference type="EMBL" id="NGKU01000001">
    <property type="protein sequence ID" value="OTN76763.1"/>
    <property type="molecule type" value="Genomic_DNA"/>
</dbReference>
<dbReference type="AlphaFoldDB" id="A0A242A825"/>
<proteinExistence type="predicted"/>
<evidence type="ECO:0000313" key="1">
    <source>
        <dbReference type="EMBL" id="OTN76763.1"/>
    </source>
</evidence>
<reference evidence="1 2" key="1">
    <citation type="submission" date="2017-05" db="EMBL/GenBank/DDBJ databases">
        <title>The Genome Sequence of Enterococcus sp. 8G7_MSG3316.</title>
        <authorList>
            <consortium name="The Broad Institute Genomics Platform"/>
            <consortium name="The Broad Institute Genomic Center for Infectious Diseases"/>
            <person name="Earl A."/>
            <person name="Manson A."/>
            <person name="Schwartman J."/>
            <person name="Gilmore M."/>
            <person name="Abouelleil A."/>
            <person name="Cao P."/>
            <person name="Chapman S."/>
            <person name="Cusick C."/>
            <person name="Shea T."/>
            <person name="Young S."/>
            <person name="Neafsey D."/>
            <person name="Nusbaum C."/>
            <person name="Birren B."/>
        </authorList>
    </citation>
    <scope>NUCLEOTIDE SEQUENCE [LARGE SCALE GENOMIC DNA]</scope>
    <source>
        <strain evidence="1 2">8G7_MSG3316</strain>
    </source>
</reference>
<name>A0A242A825_9ENTE</name>
<gene>
    <name evidence="1" type="ORF">A5886_001842</name>
</gene>
<evidence type="ECO:0000313" key="2">
    <source>
        <dbReference type="Proteomes" id="UP000195043"/>
    </source>
</evidence>
<dbReference type="Proteomes" id="UP000195043">
    <property type="component" value="Unassembled WGS sequence"/>
</dbReference>
<comment type="caution">
    <text evidence="1">The sequence shown here is derived from an EMBL/GenBank/DDBJ whole genome shotgun (WGS) entry which is preliminary data.</text>
</comment>